<keyword evidence="2" id="KW-1185">Reference proteome</keyword>
<protein>
    <submittedName>
        <fullName evidence="1">Uncharacterized protein</fullName>
    </submittedName>
</protein>
<dbReference type="RefSeq" id="WP_038151815.1">
    <property type="nucleotide sequence ID" value="NZ_JRNT01000007.1"/>
</dbReference>
<sequence length="180" mass="20321">MTNVTIVDELVSSKIVAKVLGISSRRVQQLTEDGIFEKEKRGQYNIAKTVQAFVAYKTGESKLEKKAREGGYDAERTLLTRTKRMIEENKLKIMNGELHRSNTVKAVMNRMLNNFKSKLQALPLKAAPKVLGETNLLAIQDALLDEVNECLTELSEYDPNMYHDESDDIIVDEDEAGEND</sequence>
<organism evidence="1 2">
    <name type="scientific">Veillonella montpellierensis DNF00314</name>
    <dbReference type="NCBI Taxonomy" id="1401067"/>
    <lineage>
        <taxon>Bacteria</taxon>
        <taxon>Bacillati</taxon>
        <taxon>Bacillota</taxon>
        <taxon>Negativicutes</taxon>
        <taxon>Veillonellales</taxon>
        <taxon>Veillonellaceae</taxon>
        <taxon>Veillonella</taxon>
    </lineage>
</organism>
<dbReference type="EMBL" id="JRNT01000007">
    <property type="protein sequence ID" value="KGF47763.1"/>
    <property type="molecule type" value="Genomic_DNA"/>
</dbReference>
<dbReference type="AlphaFoldDB" id="A0A096AL02"/>
<name>A0A096AL02_9FIRM</name>
<reference evidence="1 2" key="1">
    <citation type="submission" date="2014-07" db="EMBL/GenBank/DDBJ databases">
        <authorList>
            <person name="McCorrison J."/>
            <person name="Sanka R."/>
            <person name="Torralba M."/>
            <person name="Gillis M."/>
            <person name="Haft D.H."/>
            <person name="Methe B."/>
            <person name="Sutton G."/>
            <person name="Nelson K.E."/>
        </authorList>
    </citation>
    <scope>NUCLEOTIDE SEQUENCE [LARGE SCALE GENOMIC DNA]</scope>
    <source>
        <strain evidence="1 2">DNF00314</strain>
    </source>
</reference>
<comment type="caution">
    <text evidence="1">The sequence shown here is derived from an EMBL/GenBank/DDBJ whole genome shotgun (WGS) entry which is preliminary data.</text>
</comment>
<proteinExistence type="predicted"/>
<accession>A0A096AL02</accession>
<dbReference type="eggNOG" id="COG4220">
    <property type="taxonomic scope" value="Bacteria"/>
</dbReference>
<evidence type="ECO:0000313" key="1">
    <source>
        <dbReference type="EMBL" id="KGF47763.1"/>
    </source>
</evidence>
<gene>
    <name evidence="1" type="ORF">HMPREF0872_03420</name>
</gene>
<evidence type="ECO:0000313" key="2">
    <source>
        <dbReference type="Proteomes" id="UP000029628"/>
    </source>
</evidence>
<dbReference type="Proteomes" id="UP000029628">
    <property type="component" value="Unassembled WGS sequence"/>
</dbReference>